<name>A0A8C1ZJA5_CYPCA</name>
<sequence length="370" mass="42023">IALQQNGLTCKEIAFKNIAPKRTIYRLIKNFKERGSTAVKKSSGVSSKRQDHLLLRSPLRNRTVSSRGVSYETGPSPPEESGTISSQGVSYGTGPSPPEESAREQDRLLLRSRLRNRTVSSRGVSYETGPSPPEESATEQDRLLPRSWLRNRTVSSRGVVKEQDRLLPRSRQGTGPSPPEELATEQDNLLLRNQLQNHVSSSAELAQEWQQFGVRASAHTVRIRLLDNGLVSRRAAKKPLLSKKNIKNRLKFCRKYKDWTDWCKLIFSEAPFQLFWTSGKSIVQRRKGERYHESCVVPTVKHPETIHVWACFSIKGVGTLKIVPKITAMNKEWYQNILQERLPPTIHEQFGDDPCIFQHDEAPCHKAKVI</sequence>
<dbReference type="InterPro" id="IPR036397">
    <property type="entry name" value="RNaseH_sf"/>
</dbReference>
<dbReference type="Gene3D" id="3.30.420.10">
    <property type="entry name" value="Ribonuclease H-like superfamily/Ribonuclease H"/>
    <property type="match status" value="1"/>
</dbReference>
<dbReference type="InterPro" id="IPR002492">
    <property type="entry name" value="Transposase_Tc1-like"/>
</dbReference>
<feature type="domain" description="Transposase Tc1-like" evidence="2">
    <location>
        <begin position="200"/>
        <end position="258"/>
    </location>
</feature>
<dbReference type="GO" id="GO:0006313">
    <property type="term" value="P:DNA transposition"/>
    <property type="evidence" value="ECO:0007669"/>
    <property type="project" value="InterPro"/>
</dbReference>
<dbReference type="Ensembl" id="ENSCCRT00015086752.1">
    <property type="protein sequence ID" value="ENSCCRP00015084016.1"/>
    <property type="gene ID" value="ENSCCRG00015033918.1"/>
</dbReference>
<dbReference type="Pfam" id="PF01498">
    <property type="entry name" value="HTH_Tnp_Tc3_2"/>
    <property type="match status" value="1"/>
</dbReference>
<accession>A0A8C1ZJA5</accession>
<evidence type="ECO:0000259" key="2">
    <source>
        <dbReference type="Pfam" id="PF01498"/>
    </source>
</evidence>
<feature type="compositionally biased region" description="Basic and acidic residues" evidence="1">
    <location>
        <begin position="100"/>
        <end position="109"/>
    </location>
</feature>
<evidence type="ECO:0000313" key="3">
    <source>
        <dbReference type="Ensembl" id="ENSCCRP00015084016.1"/>
    </source>
</evidence>
<dbReference type="GO" id="GO:0003677">
    <property type="term" value="F:DNA binding"/>
    <property type="evidence" value="ECO:0007669"/>
    <property type="project" value="InterPro"/>
</dbReference>
<dbReference type="AlphaFoldDB" id="A0A8C1ZJA5"/>
<dbReference type="GO" id="GO:0015074">
    <property type="term" value="P:DNA integration"/>
    <property type="evidence" value="ECO:0007669"/>
    <property type="project" value="InterPro"/>
</dbReference>
<reference evidence="3" key="1">
    <citation type="submission" date="2025-08" db="UniProtKB">
        <authorList>
            <consortium name="Ensembl"/>
        </authorList>
    </citation>
    <scope>IDENTIFICATION</scope>
</reference>
<proteinExistence type="predicted"/>
<evidence type="ECO:0000313" key="4">
    <source>
        <dbReference type="Proteomes" id="UP000694700"/>
    </source>
</evidence>
<protein>
    <recommendedName>
        <fullName evidence="2">Transposase Tc1-like domain-containing protein</fullName>
    </recommendedName>
</protein>
<feature type="region of interest" description="Disordered" evidence="1">
    <location>
        <begin position="39"/>
        <end position="182"/>
    </location>
</feature>
<organism evidence="3 4">
    <name type="scientific">Cyprinus carpio</name>
    <name type="common">Common carp</name>
    <dbReference type="NCBI Taxonomy" id="7962"/>
    <lineage>
        <taxon>Eukaryota</taxon>
        <taxon>Metazoa</taxon>
        <taxon>Chordata</taxon>
        <taxon>Craniata</taxon>
        <taxon>Vertebrata</taxon>
        <taxon>Euteleostomi</taxon>
        <taxon>Actinopterygii</taxon>
        <taxon>Neopterygii</taxon>
        <taxon>Teleostei</taxon>
        <taxon>Ostariophysi</taxon>
        <taxon>Cypriniformes</taxon>
        <taxon>Cyprinidae</taxon>
        <taxon>Cyprininae</taxon>
        <taxon>Cyprinus</taxon>
    </lineage>
</organism>
<dbReference type="Proteomes" id="UP000694700">
    <property type="component" value="Unplaced"/>
</dbReference>
<evidence type="ECO:0000256" key="1">
    <source>
        <dbReference type="SAM" id="MobiDB-lite"/>
    </source>
</evidence>